<name>A0AAW1TZH0_9CUCU</name>
<evidence type="ECO:0000313" key="2">
    <source>
        <dbReference type="EMBL" id="KAK9876049.1"/>
    </source>
</evidence>
<reference evidence="2 3" key="1">
    <citation type="submission" date="2023-03" db="EMBL/GenBank/DDBJ databases">
        <title>Genome insight into feeding habits of ladybird beetles.</title>
        <authorList>
            <person name="Li H.-S."/>
            <person name="Huang Y.-H."/>
            <person name="Pang H."/>
        </authorList>
    </citation>
    <scope>NUCLEOTIDE SEQUENCE [LARGE SCALE GENOMIC DNA]</scope>
    <source>
        <strain evidence="2">SYSU_2023b</strain>
        <tissue evidence="2">Whole body</tissue>
    </source>
</reference>
<keyword evidence="3" id="KW-1185">Reference proteome</keyword>
<feature type="domain" description="TGF-beta propeptide" evidence="1">
    <location>
        <begin position="156"/>
        <end position="279"/>
    </location>
</feature>
<dbReference type="Proteomes" id="UP001431783">
    <property type="component" value="Unassembled WGS sequence"/>
</dbReference>
<evidence type="ECO:0000259" key="1">
    <source>
        <dbReference type="Pfam" id="PF00688"/>
    </source>
</evidence>
<sequence>MKRSDNVDIVEFVAPLSCLVLDLDIKGKYRSFMFFLWLSNRAGDGVTTVTCEIETGLPSRLPRDDVDTTPEIFSSYFTEKEESGFEHKAKQIWRQQIKINILRQVGRSNTTANLTNLFHDSINGTDSVEDAISKKIRTFYPSCYIPEAAEMEFRNEDKHMNLFFNYSEDQQARKIATATLRLHRVPSENFGISNTNSKNCTTKSNEQEKRLRVSLYWYIKQQRNKRRGKKRLSDSRVISLNDRYVELDVSSAIYSWTNEGNLGLTIQVEDQDGKTLKTDKYFRGPTCLVGVSTQRPIPTALMDSARTPEQFFRLLGRNTTAPFPSDILLLPSIDICTLGFPVNVTDFDLKNLRTNACNLRTIRDQAQKLLEKDMLERLVTLRAELRPPTTTTHRHLRHQRNYNNLEEKIKKSDTQILMTRAQLAELLQSLNLTSYT</sequence>
<dbReference type="InterPro" id="IPR001111">
    <property type="entry name" value="TGF-b_propeptide"/>
</dbReference>
<comment type="caution">
    <text evidence="2">The sequence shown here is derived from an EMBL/GenBank/DDBJ whole genome shotgun (WGS) entry which is preliminary data.</text>
</comment>
<evidence type="ECO:0000313" key="3">
    <source>
        <dbReference type="Proteomes" id="UP001431783"/>
    </source>
</evidence>
<dbReference type="Pfam" id="PF00688">
    <property type="entry name" value="TGFb_propeptide"/>
    <property type="match status" value="1"/>
</dbReference>
<organism evidence="2 3">
    <name type="scientific">Henosepilachna vigintioctopunctata</name>
    <dbReference type="NCBI Taxonomy" id="420089"/>
    <lineage>
        <taxon>Eukaryota</taxon>
        <taxon>Metazoa</taxon>
        <taxon>Ecdysozoa</taxon>
        <taxon>Arthropoda</taxon>
        <taxon>Hexapoda</taxon>
        <taxon>Insecta</taxon>
        <taxon>Pterygota</taxon>
        <taxon>Neoptera</taxon>
        <taxon>Endopterygota</taxon>
        <taxon>Coleoptera</taxon>
        <taxon>Polyphaga</taxon>
        <taxon>Cucujiformia</taxon>
        <taxon>Coccinelloidea</taxon>
        <taxon>Coccinellidae</taxon>
        <taxon>Epilachninae</taxon>
        <taxon>Epilachnini</taxon>
        <taxon>Henosepilachna</taxon>
    </lineage>
</organism>
<accession>A0AAW1TZH0</accession>
<proteinExistence type="predicted"/>
<gene>
    <name evidence="2" type="ORF">WA026_011160</name>
</gene>
<dbReference type="EMBL" id="JARQZJ010000035">
    <property type="protein sequence ID" value="KAK9876049.1"/>
    <property type="molecule type" value="Genomic_DNA"/>
</dbReference>
<protein>
    <recommendedName>
        <fullName evidence="1">TGF-beta propeptide domain-containing protein</fullName>
    </recommendedName>
</protein>
<dbReference type="AlphaFoldDB" id="A0AAW1TZH0"/>